<protein>
    <submittedName>
        <fullName evidence="2">Uncharacterized protein</fullName>
    </submittedName>
</protein>
<organism evidence="2 3">
    <name type="scientific">Longimicrobium terrae</name>
    <dbReference type="NCBI Taxonomy" id="1639882"/>
    <lineage>
        <taxon>Bacteria</taxon>
        <taxon>Pseudomonadati</taxon>
        <taxon>Gemmatimonadota</taxon>
        <taxon>Longimicrobiia</taxon>
        <taxon>Longimicrobiales</taxon>
        <taxon>Longimicrobiaceae</taxon>
        <taxon>Longimicrobium</taxon>
    </lineage>
</organism>
<name>A0A841GY02_9BACT</name>
<dbReference type="Proteomes" id="UP000582837">
    <property type="component" value="Unassembled WGS sequence"/>
</dbReference>
<reference evidence="2 3" key="1">
    <citation type="submission" date="2020-08" db="EMBL/GenBank/DDBJ databases">
        <title>Genomic Encyclopedia of Type Strains, Phase IV (KMG-IV): sequencing the most valuable type-strain genomes for metagenomic binning, comparative biology and taxonomic classification.</title>
        <authorList>
            <person name="Goeker M."/>
        </authorList>
    </citation>
    <scope>NUCLEOTIDE SEQUENCE [LARGE SCALE GENOMIC DNA]</scope>
    <source>
        <strain evidence="2 3">DSM 29007</strain>
    </source>
</reference>
<evidence type="ECO:0000313" key="2">
    <source>
        <dbReference type="EMBL" id="MBB6070627.1"/>
    </source>
</evidence>
<dbReference type="AlphaFoldDB" id="A0A841GY02"/>
<keyword evidence="3" id="KW-1185">Reference proteome</keyword>
<keyword evidence="1" id="KW-0175">Coiled coil</keyword>
<proteinExistence type="predicted"/>
<sequence>MPEKQSSDAFLEWAREFQKAAHNLEERDRELRARLRIITEEKALLRERIRARRGF</sequence>
<evidence type="ECO:0000313" key="3">
    <source>
        <dbReference type="Proteomes" id="UP000582837"/>
    </source>
</evidence>
<dbReference type="EMBL" id="JACHIA010000005">
    <property type="protein sequence ID" value="MBB6070627.1"/>
    <property type="molecule type" value="Genomic_DNA"/>
</dbReference>
<dbReference type="RefSeq" id="WP_170034460.1">
    <property type="nucleotide sequence ID" value="NZ_JABDTL010000001.1"/>
</dbReference>
<comment type="caution">
    <text evidence="2">The sequence shown here is derived from an EMBL/GenBank/DDBJ whole genome shotgun (WGS) entry which is preliminary data.</text>
</comment>
<evidence type="ECO:0000256" key="1">
    <source>
        <dbReference type="SAM" id="Coils"/>
    </source>
</evidence>
<gene>
    <name evidence="2" type="ORF">HNQ61_002248</name>
</gene>
<feature type="coiled-coil region" evidence="1">
    <location>
        <begin position="14"/>
        <end position="41"/>
    </location>
</feature>
<accession>A0A841GY02</accession>